<reference evidence="7 8" key="1">
    <citation type="submission" date="2019-10" db="EMBL/GenBank/DDBJ databases">
        <authorList>
            <person name="Palmer J.M."/>
        </authorList>
    </citation>
    <scope>NUCLEOTIDE SEQUENCE [LARGE SCALE GENOMIC DNA]</scope>
    <source>
        <strain evidence="7 8">TWF696</strain>
    </source>
</reference>
<comment type="function">
    <text evidence="1">Required for peroxisome inheritance.</text>
</comment>
<sequence>MAYPGSRASMPAGGLKRSSTVSGVPYSQHTPHGRSSRKFSTGSLYAVGERSPVDPTASGDDVEVLFHHPARIVSFKIDDHEYEMNNNEVAQYEMPTERTLSSGLMKIYRVRFTTAFLQAGPLLQPLLPRSAGWCMDEARGIFVLRIRKDNYYRLELQELEADKVEALKGVLDSIIIFEKTSCPFRPRGNMEAFEQPAPLPVFRRSSSATASLRMPKQPFDASGDVLTTAGEAEEEEEEEEEDSDDDIVEIDVETRIAAAEAETEAPVAAAAEEEEVVEIEDTPGPSLASIMSTKPFEERHRTSRMYSRQSVHQSLRQSVHQSVRQSVHPSVRQSVRQSVRPGSPNSMSPLSARSHSQDRFPPPAPQSYLLPPTEDDDFDPLLSGPSSPRISNPRIMSLNLPLSFPASPNTPVDPRVTWAGGITEPRGRSPEVKPLFVSPLPLSPIVIPERSFVPIDAYLDVDAPIGSTDSPHPSPLFSRTTTPVLYGSPDYESDSDSTSSVGSLNEIVTPKTPNPYRGTVRFDDNFPSKPMVPPRVLVHDGDDGDSMIFNLRKSIMMRSNSMPLGRHGIFGDYEDFGYGFEAPARDRPSRRFIRSIDHQAAREVFGPAAANFGIHRPNNFLLRFMLCVAEKIMRGFKTYMYYLGDWKKGWVRGKGGKAAAEPKEKSGEEERKTSLADVAAKAKANAVAPPPRAKTAPERFLAEMEEFKEMVAGRLRKTLQRRGTM</sequence>
<evidence type="ECO:0000256" key="3">
    <source>
        <dbReference type="ARBA" id="ARBA00010707"/>
    </source>
</evidence>
<dbReference type="GO" id="GO:0045033">
    <property type="term" value="P:peroxisome inheritance"/>
    <property type="evidence" value="ECO:0007669"/>
    <property type="project" value="InterPro"/>
</dbReference>
<protein>
    <recommendedName>
        <fullName evidence="4">Inheritance of peroxisomes protein 1</fullName>
    </recommendedName>
</protein>
<keyword evidence="5" id="KW-0472">Membrane</keyword>
<feature type="region of interest" description="Disordered" evidence="6">
    <location>
        <begin position="490"/>
        <end position="519"/>
    </location>
</feature>
<dbReference type="AlphaFoldDB" id="A0AAV9UVD1"/>
<feature type="region of interest" description="Disordered" evidence="6">
    <location>
        <begin position="210"/>
        <end position="247"/>
    </location>
</feature>
<feature type="region of interest" description="Disordered" evidence="6">
    <location>
        <begin position="260"/>
        <end position="393"/>
    </location>
</feature>
<evidence type="ECO:0000313" key="8">
    <source>
        <dbReference type="Proteomes" id="UP001375240"/>
    </source>
</evidence>
<comment type="subcellular location">
    <subcellularLocation>
        <location evidence="2">Peroxisome membrane</location>
        <topology evidence="2">Peripheral membrane protein</topology>
    </subcellularLocation>
</comment>
<feature type="compositionally biased region" description="Acidic residues" evidence="6">
    <location>
        <begin position="231"/>
        <end position="247"/>
    </location>
</feature>
<dbReference type="GO" id="GO:0005780">
    <property type="term" value="C:extrinsic component of intraperoxisomal membrane"/>
    <property type="evidence" value="ECO:0007669"/>
    <property type="project" value="InterPro"/>
</dbReference>
<evidence type="ECO:0000256" key="6">
    <source>
        <dbReference type="SAM" id="MobiDB-lite"/>
    </source>
</evidence>
<evidence type="ECO:0000256" key="4">
    <source>
        <dbReference type="ARBA" id="ARBA00021397"/>
    </source>
</evidence>
<organism evidence="7 8">
    <name type="scientific">Orbilia brochopaga</name>
    <dbReference type="NCBI Taxonomy" id="3140254"/>
    <lineage>
        <taxon>Eukaryota</taxon>
        <taxon>Fungi</taxon>
        <taxon>Dikarya</taxon>
        <taxon>Ascomycota</taxon>
        <taxon>Pezizomycotina</taxon>
        <taxon>Orbiliomycetes</taxon>
        <taxon>Orbiliales</taxon>
        <taxon>Orbiliaceae</taxon>
        <taxon>Orbilia</taxon>
    </lineage>
</organism>
<evidence type="ECO:0000256" key="2">
    <source>
        <dbReference type="ARBA" id="ARBA00004421"/>
    </source>
</evidence>
<dbReference type="Proteomes" id="UP001375240">
    <property type="component" value="Unassembled WGS sequence"/>
</dbReference>
<feature type="compositionally biased region" description="Basic and acidic residues" evidence="6">
    <location>
        <begin position="660"/>
        <end position="674"/>
    </location>
</feature>
<evidence type="ECO:0000256" key="1">
    <source>
        <dbReference type="ARBA" id="ARBA00003594"/>
    </source>
</evidence>
<dbReference type="Pfam" id="PF12634">
    <property type="entry name" value="Inp1"/>
    <property type="match status" value="1"/>
</dbReference>
<feature type="compositionally biased region" description="Acidic residues" evidence="6">
    <location>
        <begin position="271"/>
        <end position="281"/>
    </location>
</feature>
<dbReference type="EMBL" id="JAVHNQ010000004">
    <property type="protein sequence ID" value="KAK6349865.1"/>
    <property type="molecule type" value="Genomic_DNA"/>
</dbReference>
<comment type="caution">
    <text evidence="7">The sequence shown here is derived from an EMBL/GenBank/DDBJ whole genome shotgun (WGS) entry which is preliminary data.</text>
</comment>
<comment type="similarity">
    <text evidence="3">Belongs to the INP1 family.</text>
</comment>
<keyword evidence="8" id="KW-1185">Reference proteome</keyword>
<feature type="compositionally biased region" description="Polar residues" evidence="6">
    <location>
        <begin position="343"/>
        <end position="354"/>
    </location>
</feature>
<feature type="region of interest" description="Disordered" evidence="6">
    <location>
        <begin position="1"/>
        <end position="41"/>
    </location>
</feature>
<evidence type="ECO:0000256" key="5">
    <source>
        <dbReference type="ARBA" id="ARBA00023136"/>
    </source>
</evidence>
<feature type="compositionally biased region" description="Polar residues" evidence="6">
    <location>
        <begin position="304"/>
        <end position="337"/>
    </location>
</feature>
<gene>
    <name evidence="7" type="ORF">TWF696_006127</name>
</gene>
<feature type="compositionally biased region" description="Low complexity" evidence="6">
    <location>
        <begin position="676"/>
        <end position="687"/>
    </location>
</feature>
<feature type="compositionally biased region" description="Polar residues" evidence="6">
    <location>
        <begin position="17"/>
        <end position="30"/>
    </location>
</feature>
<dbReference type="InterPro" id="IPR024758">
    <property type="entry name" value="Inp1"/>
</dbReference>
<evidence type="ECO:0000313" key="7">
    <source>
        <dbReference type="EMBL" id="KAK6349865.1"/>
    </source>
</evidence>
<feature type="compositionally biased region" description="Low complexity" evidence="6">
    <location>
        <begin position="260"/>
        <end position="270"/>
    </location>
</feature>
<accession>A0AAV9UVD1</accession>
<name>A0AAV9UVD1_9PEZI</name>
<proteinExistence type="inferred from homology"/>
<feature type="region of interest" description="Disordered" evidence="6">
    <location>
        <begin position="657"/>
        <end position="695"/>
    </location>
</feature>